<dbReference type="EMBL" id="JAUOPB010000003">
    <property type="protein sequence ID" value="MDO6421908.1"/>
    <property type="molecule type" value="Genomic_DNA"/>
</dbReference>
<dbReference type="AlphaFoldDB" id="A0AAW7X2N1"/>
<reference evidence="2" key="1">
    <citation type="submission" date="2023-07" db="EMBL/GenBank/DDBJ databases">
        <title>Genome content predicts the carbon catabolic preferences of heterotrophic bacteria.</title>
        <authorList>
            <person name="Gralka M."/>
        </authorList>
    </citation>
    <scope>NUCLEOTIDE SEQUENCE</scope>
    <source>
        <strain evidence="2">I3M17_2</strain>
    </source>
</reference>
<organism evidence="2 3">
    <name type="scientific">Saccharophagus degradans</name>
    <dbReference type="NCBI Taxonomy" id="86304"/>
    <lineage>
        <taxon>Bacteria</taxon>
        <taxon>Pseudomonadati</taxon>
        <taxon>Pseudomonadota</taxon>
        <taxon>Gammaproteobacteria</taxon>
        <taxon>Cellvibrionales</taxon>
        <taxon>Cellvibrionaceae</taxon>
        <taxon>Saccharophagus</taxon>
    </lineage>
</organism>
<dbReference type="RefSeq" id="WP_158303863.1">
    <property type="nucleotide sequence ID" value="NZ_JAHKPP010000042.1"/>
</dbReference>
<evidence type="ECO:0000313" key="3">
    <source>
        <dbReference type="Proteomes" id="UP001169760"/>
    </source>
</evidence>
<proteinExistence type="predicted"/>
<evidence type="ECO:0000313" key="2">
    <source>
        <dbReference type="EMBL" id="MDO6421908.1"/>
    </source>
</evidence>
<dbReference type="GeneID" id="98615800"/>
<keyword evidence="1" id="KW-0472">Membrane</keyword>
<evidence type="ECO:0000256" key="1">
    <source>
        <dbReference type="SAM" id="Phobius"/>
    </source>
</evidence>
<accession>A0AAW7X2N1</accession>
<dbReference type="Proteomes" id="UP001169760">
    <property type="component" value="Unassembled WGS sequence"/>
</dbReference>
<comment type="caution">
    <text evidence="2">The sequence shown here is derived from an EMBL/GenBank/DDBJ whole genome shotgun (WGS) entry which is preliminary data.</text>
</comment>
<name>A0AAW7X2N1_9GAMM</name>
<gene>
    <name evidence="2" type="ORF">Q4521_05440</name>
</gene>
<sequence>MVIDWVIVASVITVLLLLWLMAYAGVYAFKHVALDSGKQQTKGDTNPKVN</sequence>
<keyword evidence="1" id="KW-0812">Transmembrane</keyword>
<protein>
    <submittedName>
        <fullName evidence="2">Uncharacterized protein</fullName>
    </submittedName>
</protein>
<keyword evidence="1" id="KW-1133">Transmembrane helix</keyword>
<feature type="transmembrane region" description="Helical" evidence="1">
    <location>
        <begin position="6"/>
        <end position="29"/>
    </location>
</feature>